<evidence type="ECO:0000256" key="1">
    <source>
        <dbReference type="SAM" id="MobiDB-lite"/>
    </source>
</evidence>
<name>A0A0B7BZ95_9EUPU</name>
<reference evidence="2" key="1">
    <citation type="submission" date="2014-12" db="EMBL/GenBank/DDBJ databases">
        <title>Insight into the proteome of Arion vulgaris.</title>
        <authorList>
            <person name="Aradska J."/>
            <person name="Bulat T."/>
            <person name="Smidak R."/>
            <person name="Sarate P."/>
            <person name="Gangsoo J."/>
            <person name="Sialana F."/>
            <person name="Bilban M."/>
            <person name="Lubec G."/>
        </authorList>
    </citation>
    <scope>NUCLEOTIDE SEQUENCE</scope>
    <source>
        <tissue evidence="2">Skin</tissue>
    </source>
</reference>
<sequence length="62" mass="6929">MATIKSSFHVRKSSRLSIKQVQEQLSDKCDVEKDSCINCSTPNSESAIDQKSPSKVQSPLFR</sequence>
<feature type="non-terminal residue" evidence="2">
    <location>
        <position position="62"/>
    </location>
</feature>
<gene>
    <name evidence="2" type="primary">ORF218336</name>
</gene>
<dbReference type="EMBL" id="HACG01051427">
    <property type="protein sequence ID" value="CEK98298.1"/>
    <property type="molecule type" value="Transcribed_RNA"/>
</dbReference>
<evidence type="ECO:0000313" key="2">
    <source>
        <dbReference type="EMBL" id="CEK98298.1"/>
    </source>
</evidence>
<proteinExistence type="predicted"/>
<protein>
    <submittedName>
        <fullName evidence="2">Uncharacterized protein</fullName>
    </submittedName>
</protein>
<feature type="region of interest" description="Disordered" evidence="1">
    <location>
        <begin position="41"/>
        <end position="62"/>
    </location>
</feature>
<dbReference type="AlphaFoldDB" id="A0A0B7BZ95"/>
<organism evidence="2">
    <name type="scientific">Arion vulgaris</name>
    <dbReference type="NCBI Taxonomy" id="1028688"/>
    <lineage>
        <taxon>Eukaryota</taxon>
        <taxon>Metazoa</taxon>
        <taxon>Spiralia</taxon>
        <taxon>Lophotrochozoa</taxon>
        <taxon>Mollusca</taxon>
        <taxon>Gastropoda</taxon>
        <taxon>Heterobranchia</taxon>
        <taxon>Euthyneura</taxon>
        <taxon>Panpulmonata</taxon>
        <taxon>Eupulmonata</taxon>
        <taxon>Stylommatophora</taxon>
        <taxon>Helicina</taxon>
        <taxon>Arionoidea</taxon>
        <taxon>Arionidae</taxon>
        <taxon>Arion</taxon>
    </lineage>
</organism>
<accession>A0A0B7BZ95</accession>